<dbReference type="STRING" id="485913.Krac_4963"/>
<name>D6TU57_KTERA</name>
<accession>D6TU57</accession>
<gene>
    <name evidence="1" type="ORF">Krac_4963</name>
</gene>
<evidence type="ECO:0000313" key="2">
    <source>
        <dbReference type="Proteomes" id="UP000004508"/>
    </source>
</evidence>
<dbReference type="Proteomes" id="UP000004508">
    <property type="component" value="Unassembled WGS sequence"/>
</dbReference>
<proteinExistence type="predicted"/>
<dbReference type="AlphaFoldDB" id="D6TU57"/>
<dbReference type="RefSeq" id="WP_007915077.1">
    <property type="nucleotide sequence ID" value="NZ_ADVG01000003.1"/>
</dbReference>
<keyword evidence="2" id="KW-1185">Reference proteome</keyword>
<protein>
    <submittedName>
        <fullName evidence="1">Uncharacterized protein</fullName>
    </submittedName>
</protein>
<dbReference type="EMBL" id="ADVG01000003">
    <property type="protein sequence ID" value="EFH83958.1"/>
    <property type="molecule type" value="Genomic_DNA"/>
</dbReference>
<comment type="caution">
    <text evidence="1">The sequence shown here is derived from an EMBL/GenBank/DDBJ whole genome shotgun (WGS) entry which is preliminary data.</text>
</comment>
<reference evidence="1 2" key="1">
    <citation type="journal article" date="2011" name="Stand. Genomic Sci.">
        <title>Non-contiguous finished genome sequence and contextual data of the filamentous soil bacterium Ktedonobacter racemifer type strain (SOSP1-21).</title>
        <authorList>
            <person name="Chang Y.J."/>
            <person name="Land M."/>
            <person name="Hauser L."/>
            <person name="Chertkov O."/>
            <person name="Del Rio T.G."/>
            <person name="Nolan M."/>
            <person name="Copeland A."/>
            <person name="Tice H."/>
            <person name="Cheng J.F."/>
            <person name="Lucas S."/>
            <person name="Han C."/>
            <person name="Goodwin L."/>
            <person name="Pitluck S."/>
            <person name="Ivanova N."/>
            <person name="Ovchinikova G."/>
            <person name="Pati A."/>
            <person name="Chen A."/>
            <person name="Palaniappan K."/>
            <person name="Mavromatis K."/>
            <person name="Liolios K."/>
            <person name="Brettin T."/>
            <person name="Fiebig A."/>
            <person name="Rohde M."/>
            <person name="Abt B."/>
            <person name="Goker M."/>
            <person name="Detter J.C."/>
            <person name="Woyke T."/>
            <person name="Bristow J."/>
            <person name="Eisen J.A."/>
            <person name="Markowitz V."/>
            <person name="Hugenholtz P."/>
            <person name="Kyrpides N.C."/>
            <person name="Klenk H.P."/>
            <person name="Lapidus A."/>
        </authorList>
    </citation>
    <scope>NUCLEOTIDE SEQUENCE [LARGE SCALE GENOMIC DNA]</scope>
    <source>
        <strain evidence="2">DSM 44963</strain>
    </source>
</reference>
<dbReference type="InParanoid" id="D6TU57"/>
<evidence type="ECO:0000313" key="1">
    <source>
        <dbReference type="EMBL" id="EFH83958.1"/>
    </source>
</evidence>
<organism evidence="1 2">
    <name type="scientific">Ktedonobacter racemifer DSM 44963</name>
    <dbReference type="NCBI Taxonomy" id="485913"/>
    <lineage>
        <taxon>Bacteria</taxon>
        <taxon>Bacillati</taxon>
        <taxon>Chloroflexota</taxon>
        <taxon>Ktedonobacteria</taxon>
        <taxon>Ktedonobacterales</taxon>
        <taxon>Ktedonobacteraceae</taxon>
        <taxon>Ktedonobacter</taxon>
    </lineage>
</organism>
<sequence length="205" mass="22526">MEPGFFPLDNELQLLPGSLTPTQHEHLVHLGTWIPFARASQMLERMLGVHVSEATARRMTEQVGKQMETVQTEESLKPGNEDPCGTTEKRLAMSADGAYVPLVGGEWAEVRTVAIGEVGQVEEADQRAADQDSQDVHVTHLSYFSRITSASSFADLAEGEMQRREVRQATAVCAVADGQTGYRALSTSNALMRYAFSIFPMPQNI</sequence>